<dbReference type="AlphaFoldDB" id="A0A4D4JFY2"/>
<dbReference type="GO" id="GO:0004622">
    <property type="term" value="F:phosphatidylcholine lysophospholipase activity"/>
    <property type="evidence" value="ECO:0007669"/>
    <property type="project" value="TreeGrafter"/>
</dbReference>
<dbReference type="PANTHER" id="PTHR30383">
    <property type="entry name" value="THIOESTERASE 1/PROTEASE 1/LYSOPHOSPHOLIPASE L1"/>
    <property type="match status" value="1"/>
</dbReference>
<dbReference type="CDD" id="cd00229">
    <property type="entry name" value="SGNH_hydrolase"/>
    <property type="match status" value="1"/>
</dbReference>
<dbReference type="EMBL" id="BJFL01000029">
    <property type="protein sequence ID" value="GDY32783.1"/>
    <property type="molecule type" value="Genomic_DNA"/>
</dbReference>
<dbReference type="InterPro" id="IPR013830">
    <property type="entry name" value="SGNH_hydro"/>
</dbReference>
<gene>
    <name evidence="2" type="ORF">GTS_44160</name>
</gene>
<dbReference type="PANTHER" id="PTHR30383:SF5">
    <property type="entry name" value="SGNH HYDROLASE-TYPE ESTERASE DOMAIN-CONTAINING PROTEIN"/>
    <property type="match status" value="1"/>
</dbReference>
<keyword evidence="3" id="KW-1185">Reference proteome</keyword>
<organism evidence="2 3">
    <name type="scientific">Gandjariella thermophila</name>
    <dbReference type="NCBI Taxonomy" id="1931992"/>
    <lineage>
        <taxon>Bacteria</taxon>
        <taxon>Bacillati</taxon>
        <taxon>Actinomycetota</taxon>
        <taxon>Actinomycetes</taxon>
        <taxon>Pseudonocardiales</taxon>
        <taxon>Pseudonocardiaceae</taxon>
        <taxon>Gandjariella</taxon>
    </lineage>
</organism>
<evidence type="ECO:0000313" key="2">
    <source>
        <dbReference type="EMBL" id="GDY32783.1"/>
    </source>
</evidence>
<dbReference type="SUPFAM" id="SSF52266">
    <property type="entry name" value="SGNH hydrolase"/>
    <property type="match status" value="1"/>
</dbReference>
<evidence type="ECO:0000313" key="3">
    <source>
        <dbReference type="Proteomes" id="UP000298860"/>
    </source>
</evidence>
<dbReference type="Gene3D" id="3.40.50.1110">
    <property type="entry name" value="SGNH hydrolase"/>
    <property type="match status" value="1"/>
</dbReference>
<comment type="caution">
    <text evidence="2">The sequence shown here is derived from an EMBL/GenBank/DDBJ whole genome shotgun (WGS) entry which is preliminary data.</text>
</comment>
<feature type="domain" description="SGNH hydrolase-type esterase" evidence="1">
    <location>
        <begin position="4"/>
        <end position="178"/>
    </location>
</feature>
<protein>
    <recommendedName>
        <fullName evidence="1">SGNH hydrolase-type esterase domain-containing protein</fullName>
    </recommendedName>
</protein>
<accession>A0A4D4JFY2</accession>
<evidence type="ECO:0000259" key="1">
    <source>
        <dbReference type="Pfam" id="PF13472"/>
    </source>
</evidence>
<sequence length="192" mass="21686">MDIVGDSGATGYGVVDPHNGWVAKMRLAMPNTRINNYAHDGAMVSDFLPGGRWPDTTDAVRRIGVDQPSLVFIELGGNEYYIDRDPAQYKANLETLTQNIWQVSPRSTIVYETIWPFDPRQSTSMHSWDEYGAAMQQLAVEYSAGWIDLRQFFPPHYADDTYTHLLNTDQIHPTDAGNVVEYTAVLNIINRC</sequence>
<name>A0A4D4JFY2_9PSEU</name>
<proteinExistence type="predicted"/>
<reference evidence="3" key="1">
    <citation type="submission" date="2019-04" db="EMBL/GenBank/DDBJ databases">
        <title>Draft genome sequence of Pseudonocardiaceae bacterium SL3-2-4.</title>
        <authorList>
            <person name="Ningsih F."/>
            <person name="Yokota A."/>
            <person name="Sakai Y."/>
            <person name="Nanatani K."/>
            <person name="Yabe S."/>
            <person name="Oetari A."/>
            <person name="Sjamsuridzal W."/>
        </authorList>
    </citation>
    <scope>NUCLEOTIDE SEQUENCE [LARGE SCALE GENOMIC DNA]</scope>
    <source>
        <strain evidence="3">SL3-2-4</strain>
    </source>
</reference>
<dbReference type="Pfam" id="PF13472">
    <property type="entry name" value="Lipase_GDSL_2"/>
    <property type="match status" value="1"/>
</dbReference>
<dbReference type="Proteomes" id="UP000298860">
    <property type="component" value="Unassembled WGS sequence"/>
</dbReference>
<dbReference type="InterPro" id="IPR051532">
    <property type="entry name" value="Ester_Hydrolysis_Enzymes"/>
</dbReference>
<dbReference type="InterPro" id="IPR036514">
    <property type="entry name" value="SGNH_hydro_sf"/>
</dbReference>